<keyword evidence="2" id="KW-1185">Reference proteome</keyword>
<organism evidence="1 2">
    <name type="scientific">Campylobacter sputorum subsp. sputorum</name>
    <dbReference type="NCBI Taxonomy" id="32024"/>
    <lineage>
        <taxon>Bacteria</taxon>
        <taxon>Pseudomonadati</taxon>
        <taxon>Campylobacterota</taxon>
        <taxon>Epsilonproteobacteria</taxon>
        <taxon>Campylobacterales</taxon>
        <taxon>Campylobacteraceae</taxon>
        <taxon>Campylobacter</taxon>
    </lineage>
</organism>
<reference evidence="1 2" key="1">
    <citation type="submission" date="2018-06" db="EMBL/GenBank/DDBJ databases">
        <authorList>
            <consortium name="Pathogen Informatics"/>
            <person name="Doyle S."/>
        </authorList>
    </citation>
    <scope>NUCLEOTIDE SEQUENCE [LARGE SCALE GENOMIC DNA]</scope>
    <source>
        <strain evidence="1 2">NCTC12475</strain>
    </source>
</reference>
<dbReference type="AlphaFoldDB" id="A0A381DK47"/>
<dbReference type="Proteomes" id="UP000254920">
    <property type="component" value="Unassembled WGS sequence"/>
</dbReference>
<evidence type="ECO:0008006" key="3">
    <source>
        <dbReference type="Google" id="ProtNLM"/>
    </source>
</evidence>
<protein>
    <recommendedName>
        <fullName evidence="3">Helicase</fullName>
    </recommendedName>
</protein>
<name>A0A381DK47_9BACT</name>
<dbReference type="EMBL" id="UFVD01000001">
    <property type="protein sequence ID" value="SUX10851.1"/>
    <property type="molecule type" value="Genomic_DNA"/>
</dbReference>
<dbReference type="GeneID" id="93091482"/>
<dbReference type="STRING" id="32024.GCA_000788295_01487"/>
<sequence>MKQVQTQSKNLPKKEKIAKKSLSLTTKKEIAKLGMTISMGLVVLSAFNTRSKFSKNLHIVSGAALVGFSYYHTKLYNQN</sequence>
<gene>
    <name evidence="1" type="ORF">NCTC12475_01062</name>
</gene>
<evidence type="ECO:0000313" key="1">
    <source>
        <dbReference type="EMBL" id="SUX10851.1"/>
    </source>
</evidence>
<evidence type="ECO:0000313" key="2">
    <source>
        <dbReference type="Proteomes" id="UP000254920"/>
    </source>
</evidence>
<proteinExistence type="predicted"/>
<accession>A0A381DK47</accession>
<dbReference type="RefSeq" id="WP_228568248.1">
    <property type="nucleotide sequence ID" value="NZ_CP043427.1"/>
</dbReference>